<dbReference type="PANTHER" id="PTHR36710:SF4">
    <property type="entry name" value="PLANT INVERTASE_PECTIN METHYLESTERASE INHIBITOR SUPERFAMILY PROTEIN"/>
    <property type="match status" value="1"/>
</dbReference>
<dbReference type="GO" id="GO:0004857">
    <property type="term" value="F:enzyme inhibitor activity"/>
    <property type="evidence" value="ECO:0007669"/>
    <property type="project" value="InterPro"/>
</dbReference>
<dbReference type="InterPro" id="IPR052421">
    <property type="entry name" value="PCW_Enzyme_Inhibitor"/>
</dbReference>
<dbReference type="InterPro" id="IPR006501">
    <property type="entry name" value="Pectinesterase_inhib_dom"/>
</dbReference>
<dbReference type="Pfam" id="PF04043">
    <property type="entry name" value="PMEI"/>
    <property type="match status" value="1"/>
</dbReference>
<dbReference type="EMBL" id="BJWL01000026">
    <property type="protein sequence ID" value="GFZ17131.1"/>
    <property type="molecule type" value="Genomic_DNA"/>
</dbReference>
<evidence type="ECO:0000256" key="1">
    <source>
        <dbReference type="ARBA" id="ARBA00022729"/>
    </source>
</evidence>
<keyword evidence="2" id="KW-1015">Disulfide bond</keyword>
<evidence type="ECO:0000313" key="7">
    <source>
        <dbReference type="Proteomes" id="UP000585474"/>
    </source>
</evidence>
<dbReference type="InterPro" id="IPR035513">
    <property type="entry name" value="Invertase/methylesterase_inhib"/>
</dbReference>
<evidence type="ECO:0000256" key="4">
    <source>
        <dbReference type="SAM" id="SignalP"/>
    </source>
</evidence>
<feature type="signal peptide" evidence="4">
    <location>
        <begin position="1"/>
        <end position="26"/>
    </location>
</feature>
<dbReference type="SUPFAM" id="SSF101148">
    <property type="entry name" value="Plant invertase/pectin methylesterase inhibitor"/>
    <property type="match status" value="1"/>
</dbReference>
<accession>A0A7J0H2A7</accession>
<evidence type="ECO:0000256" key="3">
    <source>
        <dbReference type="ARBA" id="ARBA00038471"/>
    </source>
</evidence>
<protein>
    <recommendedName>
        <fullName evidence="5">Pectinesterase inhibitor domain-containing protein</fullName>
    </recommendedName>
</protein>
<keyword evidence="1 4" id="KW-0732">Signal</keyword>
<sequence>MAHSFGSFSMLVSLALLFMFIAPTFCHDKDKEKHPKLIKKLCSKTDNRGWCMKFMKPDSCTEDADNRVLTEVAIDLALSKAKDIHKDLDSLYDRTFDSWLKDRYNSCSKNS</sequence>
<dbReference type="Proteomes" id="UP000585474">
    <property type="component" value="Unassembled WGS sequence"/>
</dbReference>
<comment type="caution">
    <text evidence="6">The sequence shown here is derived from an EMBL/GenBank/DDBJ whole genome shotgun (WGS) entry which is preliminary data.</text>
</comment>
<gene>
    <name evidence="6" type="ORF">Acr_26g0004010</name>
</gene>
<feature type="domain" description="Pectinesterase inhibitor" evidence="5">
    <location>
        <begin position="36"/>
        <end position="109"/>
    </location>
</feature>
<evidence type="ECO:0000259" key="5">
    <source>
        <dbReference type="Pfam" id="PF04043"/>
    </source>
</evidence>
<evidence type="ECO:0000256" key="2">
    <source>
        <dbReference type="ARBA" id="ARBA00023157"/>
    </source>
</evidence>
<proteinExistence type="inferred from homology"/>
<keyword evidence="7" id="KW-1185">Reference proteome</keyword>
<name>A0A7J0H2A7_9ERIC</name>
<comment type="similarity">
    <text evidence="3">Belongs to the PMEI family.</text>
</comment>
<dbReference type="AlphaFoldDB" id="A0A7J0H2A7"/>
<evidence type="ECO:0000313" key="6">
    <source>
        <dbReference type="EMBL" id="GFZ17131.1"/>
    </source>
</evidence>
<feature type="chain" id="PRO_5029791439" description="Pectinesterase inhibitor domain-containing protein" evidence="4">
    <location>
        <begin position="27"/>
        <end position="111"/>
    </location>
</feature>
<dbReference type="OrthoDB" id="764172at2759"/>
<organism evidence="6 7">
    <name type="scientific">Actinidia rufa</name>
    <dbReference type="NCBI Taxonomy" id="165716"/>
    <lineage>
        <taxon>Eukaryota</taxon>
        <taxon>Viridiplantae</taxon>
        <taxon>Streptophyta</taxon>
        <taxon>Embryophyta</taxon>
        <taxon>Tracheophyta</taxon>
        <taxon>Spermatophyta</taxon>
        <taxon>Magnoliopsida</taxon>
        <taxon>eudicotyledons</taxon>
        <taxon>Gunneridae</taxon>
        <taxon>Pentapetalae</taxon>
        <taxon>asterids</taxon>
        <taxon>Ericales</taxon>
        <taxon>Actinidiaceae</taxon>
        <taxon>Actinidia</taxon>
    </lineage>
</organism>
<dbReference type="PANTHER" id="PTHR36710">
    <property type="entry name" value="PECTINESTERASE INHIBITOR-LIKE"/>
    <property type="match status" value="1"/>
</dbReference>
<dbReference type="NCBIfam" id="TIGR01614">
    <property type="entry name" value="PME_inhib"/>
    <property type="match status" value="1"/>
</dbReference>
<dbReference type="Gene3D" id="1.20.140.40">
    <property type="entry name" value="Invertase/pectin methylesterase inhibitor family protein"/>
    <property type="match status" value="1"/>
</dbReference>
<reference evidence="6 7" key="1">
    <citation type="submission" date="2019-07" db="EMBL/GenBank/DDBJ databases">
        <title>De Novo Assembly of kiwifruit Actinidia rufa.</title>
        <authorList>
            <person name="Sugita-Konishi S."/>
            <person name="Sato K."/>
            <person name="Mori E."/>
            <person name="Abe Y."/>
            <person name="Kisaki G."/>
            <person name="Hamano K."/>
            <person name="Suezawa K."/>
            <person name="Otani M."/>
            <person name="Fukuda T."/>
            <person name="Manabe T."/>
            <person name="Gomi K."/>
            <person name="Tabuchi M."/>
            <person name="Akimitsu K."/>
            <person name="Kataoka I."/>
        </authorList>
    </citation>
    <scope>NUCLEOTIDE SEQUENCE [LARGE SCALE GENOMIC DNA]</scope>
    <source>
        <strain evidence="7">cv. Fuchu</strain>
    </source>
</reference>